<accession>A0A8F9XL05</accession>
<proteinExistence type="predicted"/>
<keyword evidence="2" id="KW-0472">Membrane</keyword>
<evidence type="ECO:0000313" key="3">
    <source>
        <dbReference type="EMBL" id="QYM80213.1"/>
    </source>
</evidence>
<keyword evidence="2" id="KW-0812">Transmembrane</keyword>
<gene>
    <name evidence="3" type="ORF">K0B96_06245</name>
</gene>
<sequence length="596" mass="65255">MFSRFWHLLRSRYDGMYENQRRALIFLVALSACALVISLGWMIGKPFWVRWRHQQAMAQVDAFSRQHDNRNLLLALRRATEIAPGDLATWRRVATELERLGLSDAVLARENIVRLSPADFDARLQLAAAALRFDQPDAGLDALKDVTPAPARAVEIQRLSAELARAMGDEDAFAEKLRAVLALAPADSAARLNLALLDLWHGAPSQRPQALASLAGLLDDPAMRVRAAIELLRDAARSNDPERAGTVVRLLIDRLPAAPQPVAASDLWSQLLASLEHAARQGSADDVSLTARWLASVRQASGALTWLDTLPAPLSASPRVRDVTAELAAQTGDYGRLQTLLLAGAWGPDPGNALPLAIASRLQHERRADERARATWTDALDTARESPATLVTLARLAQIWQDDAAAAVVLRRLVTLTPKRFWAYASLRDIFVRGGNDLDLLWLYGKWQAEAPDDADLAAHWIETACLLNRVSPAVEARLAALAAQSPDSPPTTLALIAFRWRQGDFNGAAALLQKLSLTTRSAPPFDFWTLLISANSGQTIDASLLNKTLVFKDLSTIRQALADEARRKLAALPRTPNLAPDKSLESAKSHLPRLE</sequence>
<dbReference type="AlphaFoldDB" id="A0A8F9XL05"/>
<dbReference type="Proteomes" id="UP000825051">
    <property type="component" value="Chromosome"/>
</dbReference>
<keyword evidence="4" id="KW-1185">Reference proteome</keyword>
<protein>
    <recommendedName>
        <fullName evidence="5">Tetratricopeptide repeat protein</fullName>
    </recommendedName>
</protein>
<dbReference type="EMBL" id="CP080507">
    <property type="protein sequence ID" value="QYM80213.1"/>
    <property type="molecule type" value="Genomic_DNA"/>
</dbReference>
<keyword evidence="2" id="KW-1133">Transmembrane helix</keyword>
<organism evidence="3 4">
    <name type="scientific">Horticoccus luteus</name>
    <dbReference type="NCBI Taxonomy" id="2862869"/>
    <lineage>
        <taxon>Bacteria</taxon>
        <taxon>Pseudomonadati</taxon>
        <taxon>Verrucomicrobiota</taxon>
        <taxon>Opitutia</taxon>
        <taxon>Opitutales</taxon>
        <taxon>Opitutaceae</taxon>
        <taxon>Horticoccus</taxon>
    </lineage>
</organism>
<dbReference type="KEGG" id="ole:K0B96_06245"/>
<evidence type="ECO:0000256" key="2">
    <source>
        <dbReference type="SAM" id="Phobius"/>
    </source>
</evidence>
<dbReference type="PROSITE" id="PS51257">
    <property type="entry name" value="PROKAR_LIPOPROTEIN"/>
    <property type="match status" value="1"/>
</dbReference>
<reference evidence="3" key="1">
    <citation type="submission" date="2021-08" db="EMBL/GenBank/DDBJ databases">
        <title>Genome of a novel bacterium of the phylum Verrucomicrobia, Oleiharenicola sp. KSB-15.</title>
        <authorList>
            <person name="Chung J.-H."/>
            <person name="Ahn J.-H."/>
            <person name="Yoon Y."/>
            <person name="Kim D.-Y."/>
            <person name="An S.-H."/>
            <person name="Park I."/>
            <person name="Yeon J."/>
        </authorList>
    </citation>
    <scope>NUCLEOTIDE SEQUENCE</scope>
    <source>
        <strain evidence="3">KSB-15</strain>
    </source>
</reference>
<feature type="region of interest" description="Disordered" evidence="1">
    <location>
        <begin position="573"/>
        <end position="596"/>
    </location>
</feature>
<evidence type="ECO:0000256" key="1">
    <source>
        <dbReference type="SAM" id="MobiDB-lite"/>
    </source>
</evidence>
<dbReference type="SUPFAM" id="SSF48452">
    <property type="entry name" value="TPR-like"/>
    <property type="match status" value="1"/>
</dbReference>
<dbReference type="RefSeq" id="WP_220165072.1">
    <property type="nucleotide sequence ID" value="NZ_CP080507.1"/>
</dbReference>
<feature type="transmembrane region" description="Helical" evidence="2">
    <location>
        <begin position="21"/>
        <end position="43"/>
    </location>
</feature>
<evidence type="ECO:0000313" key="4">
    <source>
        <dbReference type="Proteomes" id="UP000825051"/>
    </source>
</evidence>
<name>A0A8F9XL05_9BACT</name>
<dbReference type="Gene3D" id="1.25.40.10">
    <property type="entry name" value="Tetratricopeptide repeat domain"/>
    <property type="match status" value="2"/>
</dbReference>
<evidence type="ECO:0008006" key="5">
    <source>
        <dbReference type="Google" id="ProtNLM"/>
    </source>
</evidence>
<feature type="compositionally biased region" description="Basic and acidic residues" evidence="1">
    <location>
        <begin position="583"/>
        <end position="596"/>
    </location>
</feature>
<dbReference type="InterPro" id="IPR011990">
    <property type="entry name" value="TPR-like_helical_dom_sf"/>
</dbReference>